<protein>
    <submittedName>
        <fullName evidence="1">Uncharacterized protein</fullName>
    </submittedName>
</protein>
<name>A0ABW0L136_9BURK</name>
<evidence type="ECO:0000313" key="1">
    <source>
        <dbReference type="EMBL" id="MFC5459470.1"/>
    </source>
</evidence>
<reference evidence="2" key="1">
    <citation type="journal article" date="2019" name="Int. J. Syst. Evol. Microbiol.">
        <title>The Global Catalogue of Microorganisms (GCM) 10K type strain sequencing project: providing services to taxonomists for standard genome sequencing and annotation.</title>
        <authorList>
            <consortium name="The Broad Institute Genomics Platform"/>
            <consortium name="The Broad Institute Genome Sequencing Center for Infectious Disease"/>
            <person name="Wu L."/>
            <person name="Ma J."/>
        </authorList>
    </citation>
    <scope>NUCLEOTIDE SEQUENCE [LARGE SCALE GENOMIC DNA]</scope>
    <source>
        <strain evidence="2">KACC 12649</strain>
    </source>
</reference>
<sequence>MFHELLGSLDEMTAENLQEPLAEIATGTRSFGPMEEWSTWYLLGALLPRSHEAFVSYLLESLLTGFMAIYPNGIYREPYKGFREDVLLTLGRCMMDSMCWNGSDIAIGKVLRQSNNNPNQVWVWWDASGDFTASMFFCLKYLPESSVEPWLRSVFDIPSPHWRAQVIVWLVGAHGILNNVIRWPSEFSMEARPYIGWEWSHCLKAEMAAADDSGAPPVPTFIPEGARTSALNVVRSYFSENRFPEWLDCISISTVPYLEAELAEIPSTFEALYVH</sequence>
<accession>A0ABW0L136</accession>
<organism evidence="1 2">
    <name type="scientific">Massilia niabensis</name>
    <dbReference type="NCBI Taxonomy" id="544910"/>
    <lineage>
        <taxon>Bacteria</taxon>
        <taxon>Pseudomonadati</taxon>
        <taxon>Pseudomonadota</taxon>
        <taxon>Betaproteobacteria</taxon>
        <taxon>Burkholderiales</taxon>
        <taxon>Oxalobacteraceae</taxon>
        <taxon>Telluria group</taxon>
        <taxon>Massilia</taxon>
    </lineage>
</organism>
<proteinExistence type="predicted"/>
<comment type="caution">
    <text evidence="1">The sequence shown here is derived from an EMBL/GenBank/DDBJ whole genome shotgun (WGS) entry which is preliminary data.</text>
</comment>
<dbReference type="RefSeq" id="WP_379781370.1">
    <property type="nucleotide sequence ID" value="NZ_JBHSMU010000007.1"/>
</dbReference>
<dbReference type="EMBL" id="JBHSMU010000007">
    <property type="protein sequence ID" value="MFC5459470.1"/>
    <property type="molecule type" value="Genomic_DNA"/>
</dbReference>
<keyword evidence="2" id="KW-1185">Reference proteome</keyword>
<evidence type="ECO:0000313" key="2">
    <source>
        <dbReference type="Proteomes" id="UP001596050"/>
    </source>
</evidence>
<gene>
    <name evidence="1" type="ORF">ACFPN5_06580</name>
</gene>
<dbReference type="Proteomes" id="UP001596050">
    <property type="component" value="Unassembled WGS sequence"/>
</dbReference>